<reference evidence="7 8" key="1">
    <citation type="submission" date="2019-09" db="EMBL/GenBank/DDBJ databases">
        <title>Isolation and complete genome sequencing of Methylocystis species.</title>
        <authorList>
            <person name="Rumah B.L."/>
            <person name="Stead C.E."/>
            <person name="Stevens B.C."/>
            <person name="Minton N.P."/>
            <person name="Grosse-Honebrink A."/>
            <person name="Zhang Y."/>
        </authorList>
    </citation>
    <scope>NUCLEOTIDE SEQUENCE [LARGE SCALE GENOMIC DNA]</scope>
    <source>
        <strain evidence="7 8">BRCS2</strain>
    </source>
</reference>
<dbReference type="RefSeq" id="WP_016918791.1">
    <property type="nucleotide sequence ID" value="NZ_CP044331.1"/>
</dbReference>
<evidence type="ECO:0000256" key="1">
    <source>
        <dbReference type="ARBA" id="ARBA00004651"/>
    </source>
</evidence>
<evidence type="ECO:0000313" key="8">
    <source>
        <dbReference type="Proteomes" id="UP000422569"/>
    </source>
</evidence>
<feature type="transmembrane region" description="Helical" evidence="6">
    <location>
        <begin position="116"/>
        <end position="135"/>
    </location>
</feature>
<evidence type="ECO:0000256" key="4">
    <source>
        <dbReference type="ARBA" id="ARBA00022989"/>
    </source>
</evidence>
<organism evidence="7 8">
    <name type="scientific">Methylocystis parvus</name>
    <dbReference type="NCBI Taxonomy" id="134"/>
    <lineage>
        <taxon>Bacteria</taxon>
        <taxon>Pseudomonadati</taxon>
        <taxon>Pseudomonadota</taxon>
        <taxon>Alphaproteobacteria</taxon>
        <taxon>Hyphomicrobiales</taxon>
        <taxon>Methylocystaceae</taxon>
        <taxon>Methylocystis</taxon>
    </lineage>
</organism>
<evidence type="ECO:0000256" key="2">
    <source>
        <dbReference type="ARBA" id="ARBA00022475"/>
    </source>
</evidence>
<protein>
    <submittedName>
        <fullName evidence="7">Flippase-like domain-containing protein</fullName>
    </submittedName>
</protein>
<keyword evidence="8" id="KW-1185">Reference proteome</keyword>
<name>A0A6B8M1X0_9HYPH</name>
<dbReference type="AlphaFoldDB" id="A0A6B8M1X0"/>
<feature type="transmembrane region" description="Helical" evidence="6">
    <location>
        <begin position="26"/>
        <end position="46"/>
    </location>
</feature>
<dbReference type="EMBL" id="CP044331">
    <property type="protein sequence ID" value="QGM96305.1"/>
    <property type="molecule type" value="Genomic_DNA"/>
</dbReference>
<evidence type="ECO:0000256" key="3">
    <source>
        <dbReference type="ARBA" id="ARBA00022692"/>
    </source>
</evidence>
<feature type="transmembrane region" description="Helical" evidence="6">
    <location>
        <begin position="225"/>
        <end position="248"/>
    </location>
</feature>
<gene>
    <name evidence="7" type="ORF">F7D14_01600</name>
</gene>
<feature type="transmembrane region" description="Helical" evidence="6">
    <location>
        <begin position="142"/>
        <end position="159"/>
    </location>
</feature>
<dbReference type="Proteomes" id="UP000422569">
    <property type="component" value="Chromosome"/>
</dbReference>
<evidence type="ECO:0000256" key="6">
    <source>
        <dbReference type="SAM" id="Phobius"/>
    </source>
</evidence>
<dbReference type="GO" id="GO:0005886">
    <property type="term" value="C:plasma membrane"/>
    <property type="evidence" value="ECO:0007669"/>
    <property type="project" value="UniProtKB-SubCell"/>
</dbReference>
<feature type="transmembrane region" description="Helical" evidence="6">
    <location>
        <begin position="165"/>
        <end position="184"/>
    </location>
</feature>
<evidence type="ECO:0000256" key="5">
    <source>
        <dbReference type="ARBA" id="ARBA00023136"/>
    </source>
</evidence>
<feature type="transmembrane region" description="Helical" evidence="6">
    <location>
        <begin position="260"/>
        <end position="290"/>
    </location>
</feature>
<proteinExistence type="predicted"/>
<keyword evidence="2" id="KW-1003">Cell membrane</keyword>
<dbReference type="KEGG" id="mpar:F7D14_01600"/>
<keyword evidence="5 6" id="KW-0472">Membrane</keyword>
<dbReference type="PANTHER" id="PTHR39087:SF2">
    <property type="entry name" value="UPF0104 MEMBRANE PROTEIN MJ1595"/>
    <property type="match status" value="1"/>
</dbReference>
<accession>A0A6B8M1X0</accession>
<comment type="subcellular location">
    <subcellularLocation>
        <location evidence="1">Cell membrane</location>
        <topology evidence="1">Multi-pass membrane protein</topology>
    </subcellularLocation>
</comment>
<sequence>MTPASPSQGAVTRLSRKQAARLGRHVALVLNGCFFAYVACWLYANVDYDELLTQFQQIPPQAILVAMTMNVVVLAFYGLRLAAIMRVKPFPCFVIATIGFTFNALIPFRIGEGVKAYVGATQFNFPLGALGAAIVLEKLYDLSAIAVLAALAGATSNVTVIDNNYYRPLLAVPFLVAAIAFLILRSRRNGAVAPLSGAAIVKRLRLDALVAQAETLFATQDVRRAALITAAIWATNSCLVLALFKTILPQTAFGPPDAVTLLLIGALAIAIPASPAGLGVFEAGIAAYLINFHGVAKESAVAAALAYHLAITTPHTVFALGFAGIFSFRRLKERQF</sequence>
<evidence type="ECO:0000313" key="7">
    <source>
        <dbReference type="EMBL" id="QGM96305.1"/>
    </source>
</evidence>
<keyword evidence="3 6" id="KW-0812">Transmembrane</keyword>
<feature type="transmembrane region" description="Helical" evidence="6">
    <location>
        <begin position="302"/>
        <end position="326"/>
    </location>
</feature>
<keyword evidence="4 6" id="KW-1133">Transmembrane helix</keyword>
<dbReference type="InterPro" id="IPR022791">
    <property type="entry name" value="L-PG_synthase/AglD"/>
</dbReference>
<feature type="transmembrane region" description="Helical" evidence="6">
    <location>
        <begin position="58"/>
        <end position="78"/>
    </location>
</feature>
<feature type="transmembrane region" description="Helical" evidence="6">
    <location>
        <begin position="90"/>
        <end position="110"/>
    </location>
</feature>
<dbReference type="Pfam" id="PF03706">
    <property type="entry name" value="LPG_synthase_TM"/>
    <property type="match status" value="1"/>
</dbReference>
<dbReference type="PANTHER" id="PTHR39087">
    <property type="entry name" value="UPF0104 MEMBRANE PROTEIN MJ1595"/>
    <property type="match status" value="1"/>
</dbReference>